<reference evidence="1" key="1">
    <citation type="journal article" date="2014" name="Front. Microbiol.">
        <title>High frequency of phylogenetically diverse reductive dehalogenase-homologous genes in deep subseafloor sedimentary metagenomes.</title>
        <authorList>
            <person name="Kawai M."/>
            <person name="Futagami T."/>
            <person name="Toyoda A."/>
            <person name="Takaki Y."/>
            <person name="Nishi S."/>
            <person name="Hori S."/>
            <person name="Arai W."/>
            <person name="Tsubouchi T."/>
            <person name="Morono Y."/>
            <person name="Uchiyama I."/>
            <person name="Ito T."/>
            <person name="Fujiyama A."/>
            <person name="Inagaki F."/>
            <person name="Takami H."/>
        </authorList>
    </citation>
    <scope>NUCLEOTIDE SEQUENCE</scope>
    <source>
        <strain evidence="1">Expedition CK06-06</strain>
    </source>
</reference>
<dbReference type="AlphaFoldDB" id="X1B4T7"/>
<proteinExistence type="predicted"/>
<evidence type="ECO:0000313" key="1">
    <source>
        <dbReference type="EMBL" id="GAG76322.1"/>
    </source>
</evidence>
<name>X1B4T7_9ZZZZ</name>
<sequence length="57" mass="6603">MTSEERLAGYKRALEENGLPLKEELIKEGDYQREKARKVKLKIKPEGGEKVSKTREN</sequence>
<protein>
    <submittedName>
        <fullName evidence="1">Uncharacterized protein</fullName>
    </submittedName>
</protein>
<comment type="caution">
    <text evidence="1">The sequence shown here is derived from an EMBL/GenBank/DDBJ whole genome shotgun (WGS) entry which is preliminary data.</text>
</comment>
<dbReference type="EMBL" id="BART01017302">
    <property type="protein sequence ID" value="GAG76322.1"/>
    <property type="molecule type" value="Genomic_DNA"/>
</dbReference>
<organism evidence="1">
    <name type="scientific">marine sediment metagenome</name>
    <dbReference type="NCBI Taxonomy" id="412755"/>
    <lineage>
        <taxon>unclassified sequences</taxon>
        <taxon>metagenomes</taxon>
        <taxon>ecological metagenomes</taxon>
    </lineage>
</organism>
<accession>X1B4T7</accession>
<dbReference type="SUPFAM" id="SSF53822">
    <property type="entry name" value="Periplasmic binding protein-like I"/>
    <property type="match status" value="1"/>
</dbReference>
<dbReference type="InterPro" id="IPR028082">
    <property type="entry name" value="Peripla_BP_I"/>
</dbReference>
<gene>
    <name evidence="1" type="ORF">S01H4_32981</name>
</gene>
<dbReference type="Gene3D" id="3.40.50.2300">
    <property type="match status" value="1"/>
</dbReference>